<evidence type="ECO:0000313" key="1">
    <source>
        <dbReference type="EMBL" id="QKE29974.1"/>
    </source>
</evidence>
<dbReference type="Proteomes" id="UP000503483">
    <property type="component" value="Chromosome"/>
</dbReference>
<proteinExistence type="predicted"/>
<reference evidence="1 2" key="1">
    <citation type="submission" date="2019-08" db="EMBL/GenBank/DDBJ databases">
        <title>Complete genome sequence of Arcobacter acticola.</title>
        <authorList>
            <person name="Miller W."/>
        </authorList>
    </citation>
    <scope>NUCLEOTIDE SEQUENCE [LARGE SCALE GENOMIC DNA]</scope>
    <source>
        <strain evidence="1 2">KCTC 52212</strain>
    </source>
</reference>
<gene>
    <name evidence="1" type="ORF">AACT_2917</name>
</gene>
<dbReference type="RefSeq" id="WP_172128216.1">
    <property type="nucleotide sequence ID" value="NZ_CP042652.1"/>
</dbReference>
<accession>A0A6M8F418</accession>
<name>A0A6M8F418_9BACT</name>
<dbReference type="AlphaFoldDB" id="A0A6M8F418"/>
<sequence>MNKNIKTKTIQIETTVDGVLLKGELEYWSKDYCVKLIEPFEGSSSYHSQYAVPVKYVYEKSEKPSCHEIELCEKSKEILKSIYLENINL</sequence>
<evidence type="ECO:0000313" key="2">
    <source>
        <dbReference type="Proteomes" id="UP000503483"/>
    </source>
</evidence>
<keyword evidence="2" id="KW-1185">Reference proteome</keyword>
<dbReference type="EMBL" id="CP042652">
    <property type="protein sequence ID" value="QKE29974.1"/>
    <property type="molecule type" value="Genomic_DNA"/>
</dbReference>
<organism evidence="1 2">
    <name type="scientific">Arcobacter acticola</name>
    <dbReference type="NCBI Taxonomy" id="1849015"/>
    <lineage>
        <taxon>Bacteria</taxon>
        <taxon>Pseudomonadati</taxon>
        <taxon>Campylobacterota</taxon>
        <taxon>Epsilonproteobacteria</taxon>
        <taxon>Campylobacterales</taxon>
        <taxon>Arcobacteraceae</taxon>
        <taxon>Arcobacter</taxon>
    </lineage>
</organism>
<dbReference type="KEGG" id="paco:AACT_2917"/>
<protein>
    <submittedName>
        <fullName evidence="1">Uncharacterized protein</fullName>
    </submittedName>
</protein>